<organism evidence="3 4">
    <name type="scientific">Rahnella bonaserana</name>
    <dbReference type="NCBI Taxonomy" id="2816248"/>
    <lineage>
        <taxon>Bacteria</taxon>
        <taxon>Pseudomonadati</taxon>
        <taxon>Pseudomonadota</taxon>
        <taxon>Gammaproteobacteria</taxon>
        <taxon>Enterobacterales</taxon>
        <taxon>Yersiniaceae</taxon>
        <taxon>Rahnella</taxon>
    </lineage>
</organism>
<evidence type="ECO:0000256" key="2">
    <source>
        <dbReference type="SAM" id="MobiDB-lite"/>
    </source>
</evidence>
<proteinExistence type="predicted"/>
<evidence type="ECO:0000256" key="1">
    <source>
        <dbReference type="ARBA" id="ARBA00022729"/>
    </source>
</evidence>
<comment type="caution">
    <text evidence="3">The sequence shown here is derived from an EMBL/GenBank/DDBJ whole genome shotgun (WGS) entry which is preliminary data.</text>
</comment>
<dbReference type="InterPro" id="IPR013425">
    <property type="entry name" value="Autotrns_rpt"/>
</dbReference>
<protein>
    <submittedName>
        <fullName evidence="3">Autotransporter-associated beta strand repeat-containing protein</fullName>
    </submittedName>
</protein>
<evidence type="ECO:0000313" key="3">
    <source>
        <dbReference type="EMBL" id="MBU9853702.1"/>
    </source>
</evidence>
<dbReference type="RefSeq" id="WP_217171497.1">
    <property type="nucleotide sequence ID" value="NZ_JAFMOW010000032.1"/>
</dbReference>
<dbReference type="NCBIfam" id="TIGR02601">
    <property type="entry name" value="autotrns_rpt"/>
    <property type="match status" value="1"/>
</dbReference>
<dbReference type="Pfam" id="PF12951">
    <property type="entry name" value="PATR"/>
    <property type="match status" value="1"/>
</dbReference>
<keyword evidence="1" id="KW-0732">Signal</keyword>
<gene>
    <name evidence="3" type="ORF">J1778_00160</name>
</gene>
<feature type="region of interest" description="Disordered" evidence="2">
    <location>
        <begin position="1"/>
        <end position="20"/>
    </location>
</feature>
<sequence>MPLADNTGIHTNRNDWDGESLTKAGDGTLILTANKTYTGTTTVSGGALKIGVSDAFVYTSGVIVADAVTLNLGGNSQ</sequence>
<name>A0ABS6LNM1_9GAMM</name>
<keyword evidence="4" id="KW-1185">Reference proteome</keyword>
<dbReference type="EMBL" id="JAFMOW010000032">
    <property type="protein sequence ID" value="MBU9853702.1"/>
    <property type="molecule type" value="Genomic_DNA"/>
</dbReference>
<reference evidence="3 4" key="1">
    <citation type="submission" date="2021-03" db="EMBL/GenBank/DDBJ databases">
        <title>Five novel Rahnella species.</title>
        <authorList>
            <person name="Brady C."/>
            <person name="Asselin J."/>
            <person name="Beer S."/>
            <person name="Bruberg M.B."/>
            <person name="Crampton B."/>
            <person name="Venter S."/>
            <person name="Arnold D."/>
            <person name="Denman S."/>
        </authorList>
    </citation>
    <scope>NUCLEOTIDE SEQUENCE [LARGE SCALE GENOMIC DNA]</scope>
    <source>
        <strain evidence="3 4">H11b</strain>
    </source>
</reference>
<evidence type="ECO:0000313" key="4">
    <source>
        <dbReference type="Proteomes" id="UP000734343"/>
    </source>
</evidence>
<dbReference type="Proteomes" id="UP000734343">
    <property type="component" value="Unassembled WGS sequence"/>
</dbReference>
<accession>A0ABS6LNM1</accession>